<feature type="transmembrane region" description="Helical" evidence="4">
    <location>
        <begin position="249"/>
        <end position="269"/>
    </location>
</feature>
<feature type="transmembrane region" description="Helical" evidence="4">
    <location>
        <begin position="214"/>
        <end position="237"/>
    </location>
</feature>
<name>A0A1F5UTE0_FRAXR</name>
<dbReference type="PANTHER" id="PTHR23523">
    <property type="match status" value="1"/>
</dbReference>
<gene>
    <name evidence="6" type="ORF">A2Z21_00310</name>
</gene>
<dbReference type="SUPFAM" id="SSF103473">
    <property type="entry name" value="MFS general substrate transporter"/>
    <property type="match status" value="1"/>
</dbReference>
<accession>A0A1F5UTE0</accession>
<dbReference type="Gene3D" id="1.20.1250.20">
    <property type="entry name" value="MFS general substrate transporter like domains"/>
    <property type="match status" value="2"/>
</dbReference>
<dbReference type="InterPro" id="IPR020846">
    <property type="entry name" value="MFS_dom"/>
</dbReference>
<dbReference type="Proteomes" id="UP000179157">
    <property type="component" value="Unassembled WGS sequence"/>
</dbReference>
<evidence type="ECO:0000256" key="3">
    <source>
        <dbReference type="ARBA" id="ARBA00023136"/>
    </source>
</evidence>
<evidence type="ECO:0000256" key="4">
    <source>
        <dbReference type="SAM" id="Phobius"/>
    </source>
</evidence>
<dbReference type="AlphaFoldDB" id="A0A1F5UTE0"/>
<keyword evidence="2 4" id="KW-1133">Transmembrane helix</keyword>
<reference evidence="6 7" key="1">
    <citation type="journal article" date="2016" name="Nat. Commun.">
        <title>Thousands of microbial genomes shed light on interconnected biogeochemical processes in an aquifer system.</title>
        <authorList>
            <person name="Anantharaman K."/>
            <person name="Brown C.T."/>
            <person name="Hug L.A."/>
            <person name="Sharon I."/>
            <person name="Castelle C.J."/>
            <person name="Probst A.J."/>
            <person name="Thomas B.C."/>
            <person name="Singh A."/>
            <person name="Wilkins M.J."/>
            <person name="Karaoz U."/>
            <person name="Brodie E.L."/>
            <person name="Williams K.H."/>
            <person name="Hubbard S.S."/>
            <person name="Banfield J.F."/>
        </authorList>
    </citation>
    <scope>NUCLEOTIDE SEQUENCE [LARGE SCALE GENOMIC DNA]</scope>
    <source>
        <strain evidence="7">RBG_16_55_9</strain>
    </source>
</reference>
<keyword evidence="1 4" id="KW-0812">Transmembrane</keyword>
<evidence type="ECO:0000313" key="7">
    <source>
        <dbReference type="Proteomes" id="UP000179157"/>
    </source>
</evidence>
<feature type="transmembrane region" description="Helical" evidence="4">
    <location>
        <begin position="74"/>
        <end position="90"/>
    </location>
</feature>
<feature type="transmembrane region" description="Helical" evidence="4">
    <location>
        <begin position="96"/>
        <end position="114"/>
    </location>
</feature>
<feature type="transmembrane region" description="Helical" evidence="4">
    <location>
        <begin position="367"/>
        <end position="389"/>
    </location>
</feature>
<evidence type="ECO:0000256" key="1">
    <source>
        <dbReference type="ARBA" id="ARBA00022692"/>
    </source>
</evidence>
<comment type="caution">
    <text evidence="6">The sequence shown here is derived from an EMBL/GenBank/DDBJ whole genome shotgun (WGS) entry which is preliminary data.</text>
</comment>
<dbReference type="InterPro" id="IPR052524">
    <property type="entry name" value="MFS_Cyanate_Porter"/>
</dbReference>
<dbReference type="PROSITE" id="PS50850">
    <property type="entry name" value="MFS"/>
    <property type="match status" value="1"/>
</dbReference>
<dbReference type="STRING" id="1817864.A2Z21_00310"/>
<dbReference type="PANTHER" id="PTHR23523:SF2">
    <property type="entry name" value="2-NITROIMIDAZOLE TRANSPORTER"/>
    <property type="match status" value="1"/>
</dbReference>
<keyword evidence="3 4" id="KW-0472">Membrane</keyword>
<sequence length="402" mass="42346">MYNRGQRSALICSWLLMFSAYASVLCVSPILNLITQELDLTAAQGGLLFSAPIVTLGVVAFVGGFLGDRVGPRRVAGAGAVLLGLAAFLRGASPDFATLLMLNLAVGMGWGLLFPNIPKLIRLWFPDRTVGTATGIYSTGVFAGGTLALGVTLPLLLPAVGSWRGACYFWGALALAIAGAWWILAREPASSGRSGLMPSQGSKGALDAVLRSKYIWIIAVFFALAANVTFYIITGWFPAYFVEKGFSEAAAGFLTSMLTLAGIPAVIIVPLASDRVGLRRPFLWISCLIAAVAFFSIMYTPYVLDVILMGILGFTLTATYVICLFLPLELVKPGHAGTASGVVISAGYIGGALGPLIAGYLKDLGGTLIPAIVLLTVLMLISMVLAFMIPETGWRRTVPAVL</sequence>
<evidence type="ECO:0000256" key="2">
    <source>
        <dbReference type="ARBA" id="ARBA00022989"/>
    </source>
</evidence>
<feature type="transmembrane region" description="Helical" evidence="4">
    <location>
        <begin position="306"/>
        <end position="328"/>
    </location>
</feature>
<organism evidence="6 7">
    <name type="scientific">Fraserbacteria sp. (strain RBG_16_55_9)</name>
    <dbReference type="NCBI Taxonomy" id="1817864"/>
    <lineage>
        <taxon>Bacteria</taxon>
        <taxon>Candidatus Fraseribacteriota</taxon>
    </lineage>
</organism>
<dbReference type="EMBL" id="MFGX01000082">
    <property type="protein sequence ID" value="OGF54412.1"/>
    <property type="molecule type" value="Genomic_DNA"/>
</dbReference>
<dbReference type="InterPro" id="IPR011701">
    <property type="entry name" value="MFS"/>
</dbReference>
<evidence type="ECO:0000259" key="5">
    <source>
        <dbReference type="PROSITE" id="PS50850"/>
    </source>
</evidence>
<feature type="transmembrane region" description="Helical" evidence="4">
    <location>
        <begin position="46"/>
        <end position="67"/>
    </location>
</feature>
<evidence type="ECO:0000313" key="6">
    <source>
        <dbReference type="EMBL" id="OGF54412.1"/>
    </source>
</evidence>
<protein>
    <recommendedName>
        <fullName evidence="5">Major facilitator superfamily (MFS) profile domain-containing protein</fullName>
    </recommendedName>
</protein>
<dbReference type="InterPro" id="IPR036259">
    <property type="entry name" value="MFS_trans_sf"/>
</dbReference>
<feature type="domain" description="Major facilitator superfamily (MFS) profile" evidence="5">
    <location>
        <begin position="9"/>
        <end position="393"/>
    </location>
</feature>
<feature type="transmembrane region" description="Helical" evidence="4">
    <location>
        <begin position="163"/>
        <end position="184"/>
    </location>
</feature>
<feature type="transmembrane region" description="Helical" evidence="4">
    <location>
        <begin position="281"/>
        <end position="300"/>
    </location>
</feature>
<feature type="transmembrane region" description="Helical" evidence="4">
    <location>
        <begin position="340"/>
        <end position="361"/>
    </location>
</feature>
<proteinExistence type="predicted"/>
<feature type="transmembrane region" description="Helical" evidence="4">
    <location>
        <begin position="135"/>
        <end position="157"/>
    </location>
</feature>
<dbReference type="Pfam" id="PF07690">
    <property type="entry name" value="MFS_1"/>
    <property type="match status" value="1"/>
</dbReference>
<dbReference type="GO" id="GO:0022857">
    <property type="term" value="F:transmembrane transporter activity"/>
    <property type="evidence" value="ECO:0007669"/>
    <property type="project" value="InterPro"/>
</dbReference>